<dbReference type="InterPro" id="IPR011709">
    <property type="entry name" value="DEAD-box_helicase_OB_fold"/>
</dbReference>
<keyword evidence="5" id="KW-1185">Reference proteome</keyword>
<keyword evidence="1" id="KW-0067">ATP-binding</keyword>
<keyword evidence="1" id="KW-0547">Nucleotide-binding</keyword>
<proteinExistence type="predicted"/>
<feature type="region of interest" description="Disordered" evidence="2">
    <location>
        <begin position="1"/>
        <end position="75"/>
    </location>
</feature>
<evidence type="ECO:0000259" key="3">
    <source>
        <dbReference type="Pfam" id="PF07717"/>
    </source>
</evidence>
<reference evidence="4 5" key="1">
    <citation type="journal article" date="2015" name="Genome Biol. Evol.">
        <title>Comparative Genomics of a Bacterivorous Green Alga Reveals Evolutionary Causalities and Consequences of Phago-Mixotrophic Mode of Nutrition.</title>
        <authorList>
            <person name="Burns J.A."/>
            <person name="Paasch A."/>
            <person name="Narechania A."/>
            <person name="Kim E."/>
        </authorList>
    </citation>
    <scope>NUCLEOTIDE SEQUENCE [LARGE SCALE GENOMIC DNA]</scope>
    <source>
        <strain evidence="4 5">PLY_AMNH</strain>
    </source>
</reference>
<feature type="compositionally biased region" description="Acidic residues" evidence="2">
    <location>
        <begin position="51"/>
        <end position="62"/>
    </location>
</feature>
<dbReference type="EMBL" id="LGRX02035485">
    <property type="protein sequence ID" value="KAK3234496.1"/>
    <property type="molecule type" value="Genomic_DNA"/>
</dbReference>
<dbReference type="Pfam" id="PF07717">
    <property type="entry name" value="OB_NTP_bind"/>
    <property type="match status" value="1"/>
</dbReference>
<organism evidence="4 5">
    <name type="scientific">Cymbomonas tetramitiformis</name>
    <dbReference type="NCBI Taxonomy" id="36881"/>
    <lineage>
        <taxon>Eukaryota</taxon>
        <taxon>Viridiplantae</taxon>
        <taxon>Chlorophyta</taxon>
        <taxon>Pyramimonadophyceae</taxon>
        <taxon>Pyramimonadales</taxon>
        <taxon>Pyramimonadaceae</taxon>
        <taxon>Cymbomonas</taxon>
    </lineage>
</organism>
<accession>A0AAE0BDN4</accession>
<comment type="caution">
    <text evidence="4">The sequence shown here is derived from an EMBL/GenBank/DDBJ whole genome shotgun (WGS) entry which is preliminary data.</text>
</comment>
<feature type="region of interest" description="Disordered" evidence="2">
    <location>
        <begin position="959"/>
        <end position="981"/>
    </location>
</feature>
<evidence type="ECO:0000313" key="5">
    <source>
        <dbReference type="Proteomes" id="UP001190700"/>
    </source>
</evidence>
<evidence type="ECO:0000256" key="2">
    <source>
        <dbReference type="SAM" id="MobiDB-lite"/>
    </source>
</evidence>
<dbReference type="AlphaFoldDB" id="A0AAE0BDN4"/>
<dbReference type="Proteomes" id="UP001190700">
    <property type="component" value="Unassembled WGS sequence"/>
</dbReference>
<keyword evidence="1" id="KW-0347">Helicase</keyword>
<feature type="compositionally biased region" description="Basic and acidic residues" evidence="2">
    <location>
        <begin position="24"/>
        <end position="41"/>
    </location>
</feature>
<evidence type="ECO:0000256" key="1">
    <source>
        <dbReference type="ARBA" id="ARBA00022806"/>
    </source>
</evidence>
<name>A0AAE0BDN4_9CHLO</name>
<protein>
    <recommendedName>
        <fullName evidence="3">DEAD-box helicase OB fold domain-containing protein</fullName>
    </recommendedName>
</protein>
<keyword evidence="1" id="KW-0378">Hydrolase</keyword>
<feature type="domain" description="DEAD-box helicase OB fold" evidence="3">
    <location>
        <begin position="114"/>
        <end position="192"/>
    </location>
</feature>
<gene>
    <name evidence="4" type="ORF">CYMTET_55252</name>
</gene>
<sequence>MEHRKRDCPMEAAGGGGHRSRRVAQHELRKMQREMERDRGRRVLQVGEDGGVNEEGDSSDSDAEGKDGGKCGGQSEAAKLDFMRSKDLELRVDVRKLADASCRDLSQADVALLKWVLCSGLYPRVGLPHDKNVERNEKEARFHTKHCRDASLHPTCVLNQKELQPAPGELLGYMEMLETSRVFLCNVVRLPGLPSMVLSSSRIDTNRTMTRLLVDKWLLFTLESEEDSARLLEVATAVRVTVAALVKRRLQRSSHSRAGVGALGELRHTTVLGPEMLAKLPEAVQRIYNIATQGAEGTAGSMTQDQVTHTLLSVLEWGAPYTCEAVPHLAVQSLFCTAPGAAGESDAGAIHVIGQLEDPNERAAAVLKVARSRGLSLARSDKKARLAIDMVIGRCEEAGGAAEAPLDVEAVLAQLEQDFPNPNSSPYGEDGVHVAPWLRYASLREAKASAAPSGEPPKGEQVLGPHMRRHWSCPRCEEELMASYEEIAEHMETCGTELVTPRSSRGLPCAMCHPGARGGCPARCATPELAGAALRDVPPRSSRGLPCAMCHPGARGGSPARCATCMRNSASSEVLSLPRGYLRALPRGYLRALPRLKAAHLLDAARPYCCFIIYPTSCRSLFRLGGCVLRPVTHISPGAVSLVPSPGAVSLASSSGAVSPAPSPGALSLASSPGAVSLTPSPGAVSLAPSPGALSLAPALKPCFDTEHFTDLTGAALTDLTGAALTDLTGAALTDLTGAALTDLTGAALTDLTGAALTDLTGAALLAGICIVSSLPPPAFTIGTNRHAAGACPSVRPPGRCLPECAAAGACPSVRQPVLARVCRRAGACPSVRPPGRCASVRPPVLARVCGRRCLPECSAAGACPSVRPPGRCLPECAAAGPVLARVCGRRCLPECAAAGACPSVRPPVLARVFGRRCLPECAAAGPVEGEDDEAEPITGEPAVEHGQLHVDAATTAPHDAELGGGVESPETSPSPAPKGQQEYRCSECAQIFQFTPIQILLHRRAHAAKASAI</sequence>
<dbReference type="GO" id="GO:0004386">
    <property type="term" value="F:helicase activity"/>
    <property type="evidence" value="ECO:0007669"/>
    <property type="project" value="UniProtKB-KW"/>
</dbReference>
<evidence type="ECO:0000313" key="4">
    <source>
        <dbReference type="EMBL" id="KAK3234496.1"/>
    </source>
</evidence>